<evidence type="ECO:0000313" key="3">
    <source>
        <dbReference type="Proteomes" id="UP000189981"/>
    </source>
</evidence>
<gene>
    <name evidence="2" type="ORF">SAMN05661099_0382</name>
</gene>
<dbReference type="PROSITE" id="PS51318">
    <property type="entry name" value="TAT"/>
    <property type="match status" value="1"/>
</dbReference>
<dbReference type="EMBL" id="FUYR01000001">
    <property type="protein sequence ID" value="SKB30578.1"/>
    <property type="molecule type" value="Genomic_DNA"/>
</dbReference>
<dbReference type="Gene3D" id="2.160.20.10">
    <property type="entry name" value="Single-stranded right-handed beta-helix, Pectin lyase-like"/>
    <property type="match status" value="1"/>
</dbReference>
<keyword evidence="3" id="KW-1185">Reference proteome</keyword>
<dbReference type="AlphaFoldDB" id="A0A1T5A6M0"/>
<feature type="chain" id="PRO_5012798114" description="Right handed beta helix region" evidence="1">
    <location>
        <begin position="25"/>
        <end position="382"/>
    </location>
</feature>
<keyword evidence="1" id="KW-0732">Signal</keyword>
<accession>A0A1T5A6M0</accession>
<dbReference type="InterPro" id="IPR006311">
    <property type="entry name" value="TAT_signal"/>
</dbReference>
<dbReference type="RefSeq" id="WP_079700876.1">
    <property type="nucleotide sequence ID" value="NZ_FUYR01000001.1"/>
</dbReference>
<organism evidence="2 3">
    <name type="scientific">Daejeonella lutea</name>
    <dbReference type="NCBI Taxonomy" id="572036"/>
    <lineage>
        <taxon>Bacteria</taxon>
        <taxon>Pseudomonadati</taxon>
        <taxon>Bacteroidota</taxon>
        <taxon>Sphingobacteriia</taxon>
        <taxon>Sphingobacteriales</taxon>
        <taxon>Sphingobacteriaceae</taxon>
        <taxon>Daejeonella</taxon>
    </lineage>
</organism>
<dbReference type="SUPFAM" id="SSF51126">
    <property type="entry name" value="Pectin lyase-like"/>
    <property type="match status" value="1"/>
</dbReference>
<evidence type="ECO:0008006" key="4">
    <source>
        <dbReference type="Google" id="ProtNLM"/>
    </source>
</evidence>
<dbReference type="InterPro" id="IPR011050">
    <property type="entry name" value="Pectin_lyase_fold/virulence"/>
</dbReference>
<proteinExistence type="predicted"/>
<dbReference type="InterPro" id="IPR012334">
    <property type="entry name" value="Pectin_lyas_fold"/>
</dbReference>
<evidence type="ECO:0000256" key="1">
    <source>
        <dbReference type="SAM" id="SignalP"/>
    </source>
</evidence>
<protein>
    <recommendedName>
        <fullName evidence="4">Right handed beta helix region</fullName>
    </recommendedName>
</protein>
<name>A0A1T5A6M0_9SPHI</name>
<dbReference type="STRING" id="572036.SAMN05661099_0382"/>
<sequence length="382" mass="41323">MEKNFSRRQFVTAAASAGSLVALASISPALGNPVSLESIESTADKQTWKKIGSKVYGAKADDQGPIGGGAGYKKIVTKGDFVAEDLETLIDVLGKAKAGQVVFIPGKAVIDMTTFIYIDKITLKIPEGVTLASDRGHNGSPGAQITSDSLDTPLMIQVMGPNVRISGIRLQGPNPKRYLDHHKRAFGTGGPGHTYYYKFPTSNGINIKFDKAEIDNCEISAFAHAGVNLPAGNDHHIHHNLIHKCQYNGLGYGVALDNSSAMIEYNMFNENRHSIAGTGRIGCSYTARHNVHEEISLSHCFDMHGGRDRKDGTTIAGTIIEIYNNTFYAPQTAVVIRGVPQEKCDVRQNWLPTHKDAKAAVRAEEKTFVTDNLYGANPSKPA</sequence>
<dbReference type="Proteomes" id="UP000189981">
    <property type="component" value="Unassembled WGS sequence"/>
</dbReference>
<evidence type="ECO:0000313" key="2">
    <source>
        <dbReference type="EMBL" id="SKB30578.1"/>
    </source>
</evidence>
<feature type="signal peptide" evidence="1">
    <location>
        <begin position="1"/>
        <end position="24"/>
    </location>
</feature>
<reference evidence="3" key="1">
    <citation type="submission" date="2017-02" db="EMBL/GenBank/DDBJ databases">
        <authorList>
            <person name="Varghese N."/>
            <person name="Submissions S."/>
        </authorList>
    </citation>
    <scope>NUCLEOTIDE SEQUENCE [LARGE SCALE GENOMIC DNA]</scope>
    <source>
        <strain evidence="3">DSM 22385</strain>
    </source>
</reference>